<accession>A0A9P9JI30</accession>
<feature type="region of interest" description="Disordered" evidence="1">
    <location>
        <begin position="193"/>
        <end position="212"/>
    </location>
</feature>
<dbReference type="AlphaFoldDB" id="A0A9P9JI30"/>
<dbReference type="Proteomes" id="UP000717696">
    <property type="component" value="Unassembled WGS sequence"/>
</dbReference>
<gene>
    <name evidence="2" type="ORF">B0J13DRAFT_668998</name>
</gene>
<sequence length="212" mass="25067">MTRGYCAAHGCSWKAGCAEARADTSSDKCLNHVYIDGLTASDARARDELLRTQRMHDEEIRVIREDYQRLREQPAREEQQAREEQRTREDQWTRDETAQQQQRDFSRRRARAGRAPTEVDQRRQRWDHLPLPNLDRVHGCKKNKLQKMLYLNRLKGVAAKQRRRAPTREHLQQSIFVSQCYIKIRRTSRPLFSQESSTPTYVSPETFLSRTP</sequence>
<keyword evidence="3" id="KW-1185">Reference proteome</keyword>
<dbReference type="EMBL" id="JAGMUU010000001">
    <property type="protein sequence ID" value="KAH7162251.1"/>
    <property type="molecule type" value="Genomic_DNA"/>
</dbReference>
<feature type="compositionally biased region" description="Basic and acidic residues" evidence="1">
    <location>
        <begin position="71"/>
        <end position="97"/>
    </location>
</feature>
<evidence type="ECO:0000313" key="3">
    <source>
        <dbReference type="Proteomes" id="UP000717696"/>
    </source>
</evidence>
<feature type="region of interest" description="Disordered" evidence="1">
    <location>
        <begin position="71"/>
        <end position="122"/>
    </location>
</feature>
<protein>
    <submittedName>
        <fullName evidence="2">Uncharacterized protein</fullName>
    </submittedName>
</protein>
<organism evidence="2 3">
    <name type="scientific">Dactylonectria estremocensis</name>
    <dbReference type="NCBI Taxonomy" id="1079267"/>
    <lineage>
        <taxon>Eukaryota</taxon>
        <taxon>Fungi</taxon>
        <taxon>Dikarya</taxon>
        <taxon>Ascomycota</taxon>
        <taxon>Pezizomycotina</taxon>
        <taxon>Sordariomycetes</taxon>
        <taxon>Hypocreomycetidae</taxon>
        <taxon>Hypocreales</taxon>
        <taxon>Nectriaceae</taxon>
        <taxon>Dactylonectria</taxon>
    </lineage>
</organism>
<name>A0A9P9JI30_9HYPO</name>
<evidence type="ECO:0000313" key="2">
    <source>
        <dbReference type="EMBL" id="KAH7162251.1"/>
    </source>
</evidence>
<comment type="caution">
    <text evidence="2">The sequence shown here is derived from an EMBL/GenBank/DDBJ whole genome shotgun (WGS) entry which is preliminary data.</text>
</comment>
<evidence type="ECO:0000256" key="1">
    <source>
        <dbReference type="SAM" id="MobiDB-lite"/>
    </source>
</evidence>
<proteinExistence type="predicted"/>
<reference evidence="2" key="1">
    <citation type="journal article" date="2021" name="Nat. Commun.">
        <title>Genetic determinants of endophytism in the Arabidopsis root mycobiome.</title>
        <authorList>
            <person name="Mesny F."/>
            <person name="Miyauchi S."/>
            <person name="Thiergart T."/>
            <person name="Pickel B."/>
            <person name="Atanasova L."/>
            <person name="Karlsson M."/>
            <person name="Huettel B."/>
            <person name="Barry K.W."/>
            <person name="Haridas S."/>
            <person name="Chen C."/>
            <person name="Bauer D."/>
            <person name="Andreopoulos W."/>
            <person name="Pangilinan J."/>
            <person name="LaButti K."/>
            <person name="Riley R."/>
            <person name="Lipzen A."/>
            <person name="Clum A."/>
            <person name="Drula E."/>
            <person name="Henrissat B."/>
            <person name="Kohler A."/>
            <person name="Grigoriev I.V."/>
            <person name="Martin F.M."/>
            <person name="Hacquard S."/>
        </authorList>
    </citation>
    <scope>NUCLEOTIDE SEQUENCE</scope>
    <source>
        <strain evidence="2">MPI-CAGE-AT-0021</strain>
    </source>
</reference>